<evidence type="ECO:0000313" key="4">
    <source>
        <dbReference type="Proteomes" id="UP000530928"/>
    </source>
</evidence>
<dbReference type="Pfam" id="PF12862">
    <property type="entry name" value="ANAPC5"/>
    <property type="match status" value="1"/>
</dbReference>
<feature type="domain" description="Anaphase-promoting complex subunit 5" evidence="2">
    <location>
        <begin position="692"/>
        <end position="723"/>
    </location>
</feature>
<dbReference type="SUPFAM" id="SSF52540">
    <property type="entry name" value="P-loop containing nucleoside triphosphate hydrolases"/>
    <property type="match status" value="1"/>
</dbReference>
<protein>
    <submittedName>
        <fullName evidence="3">Tetratricopeptide (TPR) repeat protein</fullName>
    </submittedName>
</protein>
<evidence type="ECO:0000256" key="1">
    <source>
        <dbReference type="SAM" id="Phobius"/>
    </source>
</evidence>
<evidence type="ECO:0000259" key="2">
    <source>
        <dbReference type="Pfam" id="PF12862"/>
    </source>
</evidence>
<gene>
    <name evidence="3" type="ORF">HNR30_009166</name>
</gene>
<evidence type="ECO:0000313" key="3">
    <source>
        <dbReference type="EMBL" id="MBA2897760.1"/>
    </source>
</evidence>
<proteinExistence type="predicted"/>
<feature type="transmembrane region" description="Helical" evidence="1">
    <location>
        <begin position="7"/>
        <end position="26"/>
    </location>
</feature>
<dbReference type="EMBL" id="JACDUR010000013">
    <property type="protein sequence ID" value="MBA2897760.1"/>
    <property type="molecule type" value="Genomic_DNA"/>
</dbReference>
<dbReference type="Pfam" id="PF13424">
    <property type="entry name" value="TPR_12"/>
    <property type="match status" value="1"/>
</dbReference>
<keyword evidence="1" id="KW-0472">Membrane</keyword>
<dbReference type="SUPFAM" id="SSF48452">
    <property type="entry name" value="TPR-like"/>
    <property type="match status" value="1"/>
</dbReference>
<keyword evidence="1" id="KW-0812">Transmembrane</keyword>
<dbReference type="RefSeq" id="WP_181616439.1">
    <property type="nucleotide sequence ID" value="NZ_JACDUR010000013.1"/>
</dbReference>
<dbReference type="Pfam" id="PF13374">
    <property type="entry name" value="TPR_10"/>
    <property type="match status" value="2"/>
</dbReference>
<organism evidence="3 4">
    <name type="scientific">Nonomuraea soli</name>
    <dbReference type="NCBI Taxonomy" id="1032476"/>
    <lineage>
        <taxon>Bacteria</taxon>
        <taxon>Bacillati</taxon>
        <taxon>Actinomycetota</taxon>
        <taxon>Actinomycetes</taxon>
        <taxon>Streptosporangiales</taxon>
        <taxon>Streptosporangiaceae</taxon>
        <taxon>Nonomuraea</taxon>
    </lineage>
</organism>
<dbReference type="Proteomes" id="UP000530928">
    <property type="component" value="Unassembled WGS sequence"/>
</dbReference>
<feature type="transmembrane region" description="Helical" evidence="1">
    <location>
        <begin position="32"/>
        <end position="57"/>
    </location>
</feature>
<keyword evidence="4" id="KW-1185">Reference proteome</keyword>
<dbReference type="InterPro" id="IPR019734">
    <property type="entry name" value="TPR_rpt"/>
</dbReference>
<name>A0A7W0HW25_9ACTN</name>
<dbReference type="PANTHER" id="PTHR19959:SF119">
    <property type="entry name" value="FUNGAL LIPASE-LIKE DOMAIN-CONTAINING PROTEIN"/>
    <property type="match status" value="1"/>
</dbReference>
<dbReference type="InterPro" id="IPR026000">
    <property type="entry name" value="Apc5_dom"/>
</dbReference>
<reference evidence="3 4" key="1">
    <citation type="submission" date="2020-07" db="EMBL/GenBank/DDBJ databases">
        <title>Genomic Encyclopedia of Type Strains, Phase IV (KMG-IV): sequencing the most valuable type-strain genomes for metagenomic binning, comparative biology and taxonomic classification.</title>
        <authorList>
            <person name="Goeker M."/>
        </authorList>
    </citation>
    <scope>NUCLEOTIDE SEQUENCE [LARGE SCALE GENOMIC DNA]</scope>
    <source>
        <strain evidence="3 4">DSM 45533</strain>
    </source>
</reference>
<dbReference type="AlphaFoldDB" id="A0A7W0HW25"/>
<sequence>MRRALRNPWVLGAACSVGAGVVPLLVPGSWPFGWRALIAAVVAGLAGAAGSYFGVVLTRQDQRAAARQAVQALLDPLVPPIPQQPHDAEPSVLELLTPHWCPTGFWGRQAEQKQWHAWCTDTGTGTGGKKGTAGGAASRLMMVDGPAGCGKTRFALRMARDMEPEWTVGWLKRGTGAALVEAAAAASRMRVLALVDDADTHADLGALLAALSGYSGTVALRVVLITRHGDTLEDALAGRLSERDSVLVTVLLKAAARLRLQPLGGSGDVIRWYGEAVSDFARAMRHPAPPVSDRVAPVQAGQTMVEILAQAMLTVLEPAASSPSPKPLNQVAKVLFEHEARWWRTSAALGRWALGPVDQVLLERVLVVLVLLAPADETAGAAALRRIPDLDGTPQAQVLRLLRWANALYPRGLGLHLGPDLLADWFITTRLTRLDDGEFARRLLVGLAGEQAGRVLTLLARAGEHYPAAHVLFEQLLDGDPILLAHHAIYAALTTEHRRKLDETTAAILARTALDIETITYLLQIVPTHALPVCALALTLQHLRHERATGHPQDVAIALESLGIAHRWLGHDREALAVTQEAVKLWRDLAANNPAHQPDLAATLGNLGIAHDRLGQYREAQGAAQEAVNLFRDLAADNPAHQPGLAATLDRLGTAHRRLGHDREALAAAQEAVNLWRDLAANNPAHQPGLATTLGNLGTAHDRLGHDREALAATQEAVNLWRDLAANNPAHQPDLATTLGNLGSTHHRLGQRSEGIAVWRKSVAIWRELAERLPDQYRQRYIDARAVLRRLEGD</sequence>
<keyword evidence="1" id="KW-1133">Transmembrane helix</keyword>
<dbReference type="Gene3D" id="1.25.40.10">
    <property type="entry name" value="Tetratricopeptide repeat domain"/>
    <property type="match status" value="2"/>
</dbReference>
<accession>A0A7W0HW25</accession>
<dbReference type="InterPro" id="IPR027417">
    <property type="entry name" value="P-loop_NTPase"/>
</dbReference>
<dbReference type="SMART" id="SM00028">
    <property type="entry name" value="TPR"/>
    <property type="match status" value="5"/>
</dbReference>
<dbReference type="PANTHER" id="PTHR19959">
    <property type="entry name" value="KINESIN LIGHT CHAIN"/>
    <property type="match status" value="1"/>
</dbReference>
<dbReference type="InterPro" id="IPR011990">
    <property type="entry name" value="TPR-like_helical_dom_sf"/>
</dbReference>
<comment type="caution">
    <text evidence="3">The sequence shown here is derived from an EMBL/GenBank/DDBJ whole genome shotgun (WGS) entry which is preliminary data.</text>
</comment>